<evidence type="ECO:0000313" key="3">
    <source>
        <dbReference type="Proteomes" id="UP000094112"/>
    </source>
</evidence>
<feature type="compositionally biased region" description="Polar residues" evidence="1">
    <location>
        <begin position="170"/>
        <end position="190"/>
    </location>
</feature>
<keyword evidence="3" id="KW-1185">Reference proteome</keyword>
<accession>A0A1E3PC25</accession>
<reference evidence="2 3" key="1">
    <citation type="journal article" date="2016" name="Proc. Natl. Acad. Sci. U.S.A.">
        <title>Comparative genomics of biotechnologically important yeasts.</title>
        <authorList>
            <person name="Riley R."/>
            <person name="Haridas S."/>
            <person name="Wolfe K.H."/>
            <person name="Lopes M.R."/>
            <person name="Hittinger C.T."/>
            <person name="Goeker M."/>
            <person name="Salamov A.A."/>
            <person name="Wisecaver J.H."/>
            <person name="Long T.M."/>
            <person name="Calvey C.H."/>
            <person name="Aerts A.L."/>
            <person name="Barry K.W."/>
            <person name="Choi C."/>
            <person name="Clum A."/>
            <person name="Coughlan A.Y."/>
            <person name="Deshpande S."/>
            <person name="Douglass A.P."/>
            <person name="Hanson S.J."/>
            <person name="Klenk H.-P."/>
            <person name="LaButti K.M."/>
            <person name="Lapidus A."/>
            <person name="Lindquist E.A."/>
            <person name="Lipzen A.M."/>
            <person name="Meier-Kolthoff J.P."/>
            <person name="Ohm R.A."/>
            <person name="Otillar R.P."/>
            <person name="Pangilinan J.L."/>
            <person name="Peng Y."/>
            <person name="Rokas A."/>
            <person name="Rosa C.A."/>
            <person name="Scheuner C."/>
            <person name="Sibirny A.A."/>
            <person name="Slot J.C."/>
            <person name="Stielow J.B."/>
            <person name="Sun H."/>
            <person name="Kurtzman C.P."/>
            <person name="Blackwell M."/>
            <person name="Grigoriev I.V."/>
            <person name="Jeffries T.W."/>
        </authorList>
    </citation>
    <scope>NUCLEOTIDE SEQUENCE [LARGE SCALE GENOMIC DNA]</scope>
    <source>
        <strain evidence="3">ATCC 58044 / CBS 1984 / NCYC 433 / NRRL Y-366-8</strain>
    </source>
</reference>
<sequence>MAYNQSFQPVKSALITSTSSANLIASNNASQKSSKYGELSSNSGIESDWVVFSPSVEESGEEDDESEVLSTTNEYDDDNDGAQESDDDEDSLIDSLDTDQGLKLSLPTHDGSGNFMNSYNDEINNVVALGDSGETEDVDVFNNSLSKEDFITNRIDSWRREQAKLLIEELQNSNSSGSTTTREQTPTNDLLASWGVDDRDPIESNLDGDEQSYTKPTQQRHEQRQVQSKPYKHDNSQRFYGDDIFENYSEWEVSMIKKVAQQLSSSLVRDNRRNDHSMDYHTGMRSRRSSLLSNLSKNAINKYLIGNNNNYSSSSYFWKKDLSSAHSSISTNSIMFGNSWGDVA</sequence>
<dbReference type="RefSeq" id="XP_019041981.1">
    <property type="nucleotide sequence ID" value="XM_019183063.1"/>
</dbReference>
<dbReference type="GeneID" id="30200309"/>
<organism evidence="2 3">
    <name type="scientific">Wickerhamomyces anomalus (strain ATCC 58044 / CBS 1984 / NCYC 433 / NRRL Y-366-8)</name>
    <name type="common">Yeast</name>
    <name type="synonym">Hansenula anomala</name>
    <dbReference type="NCBI Taxonomy" id="683960"/>
    <lineage>
        <taxon>Eukaryota</taxon>
        <taxon>Fungi</taxon>
        <taxon>Dikarya</taxon>
        <taxon>Ascomycota</taxon>
        <taxon>Saccharomycotina</taxon>
        <taxon>Saccharomycetes</taxon>
        <taxon>Phaffomycetales</taxon>
        <taxon>Wickerhamomycetaceae</taxon>
        <taxon>Wickerhamomyces</taxon>
    </lineage>
</organism>
<name>A0A1E3PC25_WICAA</name>
<feature type="compositionally biased region" description="Acidic residues" evidence="1">
    <location>
        <begin position="58"/>
        <end position="67"/>
    </location>
</feature>
<dbReference type="STRING" id="683960.A0A1E3PC25"/>
<dbReference type="OrthoDB" id="3981193at2759"/>
<dbReference type="AlphaFoldDB" id="A0A1E3PC25"/>
<gene>
    <name evidence="2" type="ORF">WICANDRAFT_60823</name>
</gene>
<evidence type="ECO:0000256" key="1">
    <source>
        <dbReference type="SAM" id="MobiDB-lite"/>
    </source>
</evidence>
<dbReference type="EMBL" id="KV454208">
    <property type="protein sequence ID" value="ODQ62774.1"/>
    <property type="molecule type" value="Genomic_DNA"/>
</dbReference>
<evidence type="ECO:0000313" key="2">
    <source>
        <dbReference type="EMBL" id="ODQ62774.1"/>
    </source>
</evidence>
<feature type="region of interest" description="Disordered" evidence="1">
    <location>
        <begin position="169"/>
        <end position="238"/>
    </location>
</feature>
<feature type="compositionally biased region" description="Acidic residues" evidence="1">
    <location>
        <begin position="74"/>
        <end position="92"/>
    </location>
</feature>
<dbReference type="Proteomes" id="UP000094112">
    <property type="component" value="Unassembled WGS sequence"/>
</dbReference>
<proteinExistence type="predicted"/>
<feature type="region of interest" description="Disordered" evidence="1">
    <location>
        <begin position="52"/>
        <end position="94"/>
    </location>
</feature>
<protein>
    <submittedName>
        <fullName evidence="2">Uncharacterized protein</fullName>
    </submittedName>
</protein>